<accession>A0A428PFZ5</accession>
<comment type="caution">
    <text evidence="2">The sequence shown here is derived from an EMBL/GenBank/DDBJ whole genome shotgun (WGS) entry which is preliminary data.</text>
</comment>
<name>A0A428PFZ5_9HYPO</name>
<keyword evidence="3" id="KW-1185">Reference proteome</keyword>
<protein>
    <submittedName>
        <fullName evidence="2">Uncharacterized protein</fullName>
    </submittedName>
</protein>
<evidence type="ECO:0000313" key="2">
    <source>
        <dbReference type="EMBL" id="RSL51948.1"/>
    </source>
</evidence>
<dbReference type="OrthoDB" id="3437826at2759"/>
<dbReference type="AlphaFoldDB" id="A0A428PFZ5"/>
<feature type="region of interest" description="Disordered" evidence="1">
    <location>
        <begin position="1"/>
        <end position="63"/>
    </location>
</feature>
<reference evidence="2 3" key="1">
    <citation type="submission" date="2017-06" db="EMBL/GenBank/DDBJ databases">
        <title>Comparative genomic analysis of Ambrosia Fusariam Clade fungi.</title>
        <authorList>
            <person name="Stajich J.E."/>
            <person name="Carrillo J."/>
            <person name="Kijimoto T."/>
            <person name="Eskalen A."/>
            <person name="O'Donnell K."/>
            <person name="Kasson M."/>
        </authorList>
    </citation>
    <scope>NUCLEOTIDE SEQUENCE [LARGE SCALE GENOMIC DNA]</scope>
    <source>
        <strain evidence="2 3">NRRL62584</strain>
    </source>
</reference>
<feature type="compositionally biased region" description="Basic and acidic residues" evidence="1">
    <location>
        <begin position="1"/>
        <end position="10"/>
    </location>
</feature>
<proteinExistence type="predicted"/>
<organism evidence="2 3">
    <name type="scientific">Fusarium duplospermum</name>
    <dbReference type="NCBI Taxonomy" id="1325734"/>
    <lineage>
        <taxon>Eukaryota</taxon>
        <taxon>Fungi</taxon>
        <taxon>Dikarya</taxon>
        <taxon>Ascomycota</taxon>
        <taxon>Pezizomycotina</taxon>
        <taxon>Sordariomycetes</taxon>
        <taxon>Hypocreomycetidae</taxon>
        <taxon>Hypocreales</taxon>
        <taxon>Nectriaceae</taxon>
        <taxon>Fusarium</taxon>
        <taxon>Fusarium solani species complex</taxon>
    </lineage>
</organism>
<dbReference type="Proteomes" id="UP000288168">
    <property type="component" value="Unassembled WGS sequence"/>
</dbReference>
<sequence length="147" mass="15995">MASFSRDTRSAVRAHRRDSSSSSSSHNTSRQRPRLLRSSATEPSITASNAIRGSLAGPGSPQKATDLLSRVVVYAPPTEQSSAPEPIPHRAEAIVICRDDRDQSPTGSPGSQDVVLVDSPSGYYFSFPSFEEWNRDKSEDIDKDSDD</sequence>
<gene>
    <name evidence="2" type="ORF">CEP54_011151</name>
</gene>
<dbReference type="EMBL" id="NKCI01000142">
    <property type="protein sequence ID" value="RSL51948.1"/>
    <property type="molecule type" value="Genomic_DNA"/>
</dbReference>
<feature type="region of interest" description="Disordered" evidence="1">
    <location>
        <begin position="99"/>
        <end position="118"/>
    </location>
</feature>
<feature type="compositionally biased region" description="Polar residues" evidence="1">
    <location>
        <begin position="38"/>
        <end position="51"/>
    </location>
</feature>
<evidence type="ECO:0000313" key="3">
    <source>
        <dbReference type="Proteomes" id="UP000288168"/>
    </source>
</evidence>
<evidence type="ECO:0000256" key="1">
    <source>
        <dbReference type="SAM" id="MobiDB-lite"/>
    </source>
</evidence>